<dbReference type="PROSITE" id="PS01031">
    <property type="entry name" value="SHSP"/>
    <property type="match status" value="1"/>
</dbReference>
<dbReference type="Pfam" id="PF00011">
    <property type="entry name" value="HSP20"/>
    <property type="match status" value="1"/>
</dbReference>
<feature type="region of interest" description="Disordered" evidence="3">
    <location>
        <begin position="1"/>
        <end position="28"/>
    </location>
</feature>
<dbReference type="CDD" id="cd06464">
    <property type="entry name" value="ACD_sHsps-like"/>
    <property type="match status" value="1"/>
</dbReference>
<dbReference type="InterPro" id="IPR031107">
    <property type="entry name" value="Small_HSP"/>
</dbReference>
<feature type="compositionally biased region" description="Polar residues" evidence="3">
    <location>
        <begin position="206"/>
        <end position="217"/>
    </location>
</feature>
<dbReference type="EMBL" id="CP012333">
    <property type="protein sequence ID" value="AKV00782.1"/>
    <property type="molecule type" value="Genomic_DNA"/>
</dbReference>
<dbReference type="AlphaFoldDB" id="A0A0K1Q556"/>
<proteinExistence type="inferred from homology"/>
<evidence type="ECO:0000256" key="2">
    <source>
        <dbReference type="RuleBase" id="RU003616"/>
    </source>
</evidence>
<dbReference type="Proteomes" id="UP000064967">
    <property type="component" value="Chromosome"/>
</dbReference>
<dbReference type="STRING" id="1391654.AKJ09_07445"/>
<sequence>MGTSDKPERGKQPVEQGGPIERQKPGAIGRAIGQRGRIPTPFTFMQRMFEDMDRLFGGGFGTHGDILPWGEGIGDVELLSKSDVWNPAVDVTMQGNKLVVRADLPGVEKDDVRLSVTDDAIVLEGERKSESESTEGDVYQSERSYGSFMRRIPLPSGVDSNAIEARFDNGVLEVIAPIAQAGAKKIEVKTGKAMGGKTEGPKPNVMPQSQGGQQRPH</sequence>
<feature type="compositionally biased region" description="Basic and acidic residues" evidence="3">
    <location>
        <begin position="1"/>
        <end position="12"/>
    </location>
</feature>
<reference evidence="5 6" key="1">
    <citation type="submission" date="2015-08" db="EMBL/GenBank/DDBJ databases">
        <authorList>
            <person name="Babu N.S."/>
            <person name="Beckwith C.J."/>
            <person name="Beseler K.G."/>
            <person name="Brison A."/>
            <person name="Carone J.V."/>
            <person name="Caskin T.P."/>
            <person name="Diamond M."/>
            <person name="Durham M.E."/>
            <person name="Foxe J.M."/>
            <person name="Go M."/>
            <person name="Henderson B.A."/>
            <person name="Jones I.B."/>
            <person name="McGettigan J.A."/>
            <person name="Micheletti S.J."/>
            <person name="Nasrallah M.E."/>
            <person name="Ortiz D."/>
            <person name="Piller C.R."/>
            <person name="Privatt S.R."/>
            <person name="Schneider S.L."/>
            <person name="Sharp S."/>
            <person name="Smith T.C."/>
            <person name="Stanton J.D."/>
            <person name="Ullery H.E."/>
            <person name="Wilson R.J."/>
            <person name="Serrano M.G."/>
            <person name="Buck G."/>
            <person name="Lee V."/>
            <person name="Wang Y."/>
            <person name="Carvalho R."/>
            <person name="Voegtly L."/>
            <person name="Shi R."/>
            <person name="Duckworth R."/>
            <person name="Johnson A."/>
            <person name="Loviza R."/>
            <person name="Walstead R."/>
            <person name="Shah Z."/>
            <person name="Kiflezghi M."/>
            <person name="Wade K."/>
            <person name="Ball S.L."/>
            <person name="Bradley K.W."/>
            <person name="Asai D.J."/>
            <person name="Bowman C.A."/>
            <person name="Russell D.A."/>
            <person name="Pope W.H."/>
            <person name="Jacobs-Sera D."/>
            <person name="Hendrix R.W."/>
            <person name="Hatfull G.F."/>
        </authorList>
    </citation>
    <scope>NUCLEOTIDE SEQUENCE [LARGE SCALE GENOMIC DNA]</scope>
    <source>
        <strain evidence="5 6">DSM 27648</strain>
    </source>
</reference>
<dbReference type="Gene3D" id="2.60.40.790">
    <property type="match status" value="1"/>
</dbReference>
<feature type="domain" description="SHSP" evidence="4">
    <location>
        <begin position="80"/>
        <end position="191"/>
    </location>
</feature>
<dbReference type="KEGG" id="llu:AKJ09_07445"/>
<evidence type="ECO:0000313" key="6">
    <source>
        <dbReference type="Proteomes" id="UP000064967"/>
    </source>
</evidence>
<evidence type="ECO:0000256" key="1">
    <source>
        <dbReference type="PROSITE-ProRule" id="PRU00285"/>
    </source>
</evidence>
<dbReference type="RefSeq" id="WP_146652008.1">
    <property type="nucleotide sequence ID" value="NZ_CP012333.1"/>
</dbReference>
<protein>
    <submittedName>
        <fullName evidence="5">Small heat shock protein</fullName>
    </submittedName>
</protein>
<keyword evidence="6" id="KW-1185">Reference proteome</keyword>
<evidence type="ECO:0000313" key="5">
    <source>
        <dbReference type="EMBL" id="AKV00782.1"/>
    </source>
</evidence>
<dbReference type="OrthoDB" id="9811615at2"/>
<evidence type="ECO:0000259" key="4">
    <source>
        <dbReference type="PROSITE" id="PS01031"/>
    </source>
</evidence>
<evidence type="ECO:0000256" key="3">
    <source>
        <dbReference type="SAM" id="MobiDB-lite"/>
    </source>
</evidence>
<organism evidence="5 6">
    <name type="scientific">Labilithrix luteola</name>
    <dbReference type="NCBI Taxonomy" id="1391654"/>
    <lineage>
        <taxon>Bacteria</taxon>
        <taxon>Pseudomonadati</taxon>
        <taxon>Myxococcota</taxon>
        <taxon>Polyangia</taxon>
        <taxon>Polyangiales</taxon>
        <taxon>Labilitrichaceae</taxon>
        <taxon>Labilithrix</taxon>
    </lineage>
</organism>
<comment type="similarity">
    <text evidence="1 2">Belongs to the small heat shock protein (HSP20) family.</text>
</comment>
<accession>A0A0K1Q556</accession>
<dbReference type="InterPro" id="IPR008978">
    <property type="entry name" value="HSP20-like_chaperone"/>
</dbReference>
<dbReference type="PANTHER" id="PTHR11527">
    <property type="entry name" value="HEAT-SHOCK PROTEIN 20 FAMILY MEMBER"/>
    <property type="match status" value="1"/>
</dbReference>
<dbReference type="InterPro" id="IPR002068">
    <property type="entry name" value="A-crystallin/Hsp20_dom"/>
</dbReference>
<name>A0A0K1Q556_9BACT</name>
<feature type="region of interest" description="Disordered" evidence="3">
    <location>
        <begin position="186"/>
        <end position="217"/>
    </location>
</feature>
<keyword evidence="5" id="KW-0346">Stress response</keyword>
<gene>
    <name evidence="5" type="ORF">AKJ09_07445</name>
</gene>
<dbReference type="SUPFAM" id="SSF49764">
    <property type="entry name" value="HSP20-like chaperones"/>
    <property type="match status" value="1"/>
</dbReference>